<dbReference type="STRING" id="542832.A0A3M6V7U9"/>
<dbReference type="PANTHER" id="PTHR12858:SF1">
    <property type="entry name" value="PRE-RRNA-PROCESSING PROTEIN TSR1 HOMOLOG"/>
    <property type="match status" value="1"/>
</dbReference>
<comment type="caution">
    <text evidence="7">The sequence shown here is derived from an EMBL/GenBank/DDBJ whole genome shotgun (WGS) entry which is preliminary data.</text>
</comment>
<feature type="compositionally biased region" description="Low complexity" evidence="5">
    <location>
        <begin position="42"/>
        <end position="53"/>
    </location>
</feature>
<evidence type="ECO:0000256" key="5">
    <source>
        <dbReference type="SAM" id="MobiDB-lite"/>
    </source>
</evidence>
<dbReference type="Pfam" id="PF22298">
    <property type="entry name" value="Tsr1_G-like"/>
    <property type="match status" value="1"/>
</dbReference>
<dbReference type="Pfam" id="PF08142">
    <property type="entry name" value="AARP2CN"/>
    <property type="match status" value="1"/>
</dbReference>
<dbReference type="PANTHER" id="PTHR12858">
    <property type="entry name" value="RIBOSOME BIOGENESIS PROTEIN"/>
    <property type="match status" value="1"/>
</dbReference>
<dbReference type="Proteomes" id="UP000282087">
    <property type="component" value="Unassembled WGS sequence"/>
</dbReference>
<dbReference type="GO" id="GO:0000462">
    <property type="term" value="P:maturation of SSU-rRNA from tricistronic rRNA transcript (SSU-rRNA, 5.8S rRNA, LSU-rRNA)"/>
    <property type="evidence" value="ECO:0007669"/>
    <property type="project" value="TreeGrafter"/>
</dbReference>
<dbReference type="GO" id="GO:0034511">
    <property type="term" value="F:U3 snoRNA binding"/>
    <property type="evidence" value="ECO:0007669"/>
    <property type="project" value="TreeGrafter"/>
</dbReference>
<dbReference type="EMBL" id="QLLG01000824">
    <property type="protein sequence ID" value="RMX62003.1"/>
    <property type="molecule type" value="Genomic_DNA"/>
</dbReference>
<dbReference type="InterPro" id="IPR012948">
    <property type="entry name" value="AARP2CN"/>
</dbReference>
<proteinExistence type="inferred from homology"/>
<evidence type="ECO:0000259" key="6">
    <source>
        <dbReference type="PROSITE" id="PS51714"/>
    </source>
</evidence>
<dbReference type="GO" id="GO:0003924">
    <property type="term" value="F:GTPase activity"/>
    <property type="evidence" value="ECO:0007669"/>
    <property type="project" value="TreeGrafter"/>
</dbReference>
<evidence type="ECO:0000256" key="1">
    <source>
        <dbReference type="ARBA" id="ARBA00004604"/>
    </source>
</evidence>
<organism evidence="7 8">
    <name type="scientific">Peronospora effusa</name>
    <dbReference type="NCBI Taxonomy" id="542832"/>
    <lineage>
        <taxon>Eukaryota</taxon>
        <taxon>Sar</taxon>
        <taxon>Stramenopiles</taxon>
        <taxon>Oomycota</taxon>
        <taxon>Peronosporomycetes</taxon>
        <taxon>Peronosporales</taxon>
        <taxon>Peronosporaceae</taxon>
        <taxon>Peronospora</taxon>
    </lineage>
</organism>
<reference evidence="7 8" key="1">
    <citation type="submission" date="2018-06" db="EMBL/GenBank/DDBJ databases">
        <title>Comparative genomics of downy mildews reveals potential adaptations to biotrophy.</title>
        <authorList>
            <person name="Fletcher K."/>
            <person name="Klosterman S.J."/>
            <person name="Derevnina L."/>
            <person name="Martin F."/>
            <person name="Koike S."/>
            <person name="Reyes Chin-Wo S."/>
            <person name="Mou B."/>
            <person name="Michelmore R."/>
        </authorList>
    </citation>
    <scope>NUCLEOTIDE SEQUENCE [LARGE SCALE GENOMIC DNA]</scope>
    <source>
        <strain evidence="7 8">R14</strain>
    </source>
</reference>
<accession>A0A3M6V7U9</accession>
<dbReference type="PROSITE" id="PS51714">
    <property type="entry name" value="G_BMS1"/>
    <property type="match status" value="1"/>
</dbReference>
<dbReference type="InterPro" id="IPR007034">
    <property type="entry name" value="BMS1_TSR1_C"/>
</dbReference>
<protein>
    <recommendedName>
        <fullName evidence="6">Bms1-type G domain-containing protein</fullName>
    </recommendedName>
</protein>
<feature type="region of interest" description="Disordered" evidence="5">
    <location>
        <begin position="423"/>
        <end position="442"/>
    </location>
</feature>
<gene>
    <name evidence="7" type="ORF">DD238_007886</name>
</gene>
<evidence type="ECO:0000313" key="8">
    <source>
        <dbReference type="Proteomes" id="UP000282087"/>
    </source>
</evidence>
<dbReference type="InterPro" id="IPR030387">
    <property type="entry name" value="G_Bms1/Tsr1_dom"/>
</dbReference>
<dbReference type="SMART" id="SM00785">
    <property type="entry name" value="AARP2CN"/>
    <property type="match status" value="1"/>
</dbReference>
<keyword evidence="3" id="KW-0539">Nucleus</keyword>
<name>A0A3M6V7U9_9STRA</name>
<sequence length="987" mass="109917">MTSHHHRSGPLKQKNKKHKTGRHESKTLLARRRGGKVEGRRVSACSSGSSLSSMGLTGQKAARLQRQKQLRGNKREEMLLQRRFGLGSALGPPKIVALVGLSDQANLIEVRQSILEDASTVEESQLQDVAGLKNCTIGVFNQHKQKLCVVDCGCNLLVALDAAKVADVIVFVLSMHNGADGGLSEEGVRIVSAVRAQGLPTTVGLIQGLEQHTPKCQTELKKLGTKYFATEFGESAKVAVANVLGQLSRVLITLSPKVIHWREARSYMLATAATFVPGTEMHTQQGEQVGELQVNGYLRGKPLSVNQLIHITDVGTFQLSRITRGVVRQVQREKVNVVMNVKRPIVSVVPQAGQDAELVLAMADPALQEDLRFEAEYDPFAAEQTWPTNEELAEAEVEAKKQRHAEAAANIGASSYQAAWLDGEDDVDEEDRMKDTEEEEDSAINQDFCKTGEDDDNDDDDMFMVDDDYVDQAQKRKDEDKNMTFPDEVDTPVDQPARVRFARYRGMKSLRTSAWDPKESLPADYSRLFQFADFAMVQRLALARGKDAERAMKDQLRRKTKIQQTRFRASSMAMEDVEDAASVASLSLASEALPEEFGEMGYVPSGVFVSLHLKCVPVLKLQARIQAGPLVMGALLKHENRLSVLNFSVQRASSFGGETLKSKEELSFHCGFRRFAGKPVFSDQSLKSDQHLFQRFLPQSGWSVATVYGPVTFQPASLLLFKPNGQLVASGTLKNVKPDRVVLKRVIITGTPVKVKKRKAVIRYMFHSPEDIRWFKPVELATKHGLTGHIKESLGTHGDFKAVFNKPIKQHDTVCLHLYKRVYPKFPTMNPLFAGKPVFSDQSLKSDQHLFQRFLPQSGWSVATVYGPVTFQPASLLLFKPNGQLVASGTLKNVKPDRVVLKRVIITGKETKGRYTLHVHSPEDIRWFKPVELATKHGLTGHIKESLGTHGDFKAVFNKPIKQHDTVCLHLYKRVYPKFPAMYPLSN</sequence>
<evidence type="ECO:0000256" key="4">
    <source>
        <dbReference type="ARBA" id="ARBA00038288"/>
    </source>
</evidence>
<dbReference type="AlphaFoldDB" id="A0A3M6V7U9"/>
<dbReference type="GO" id="GO:0005730">
    <property type="term" value="C:nucleolus"/>
    <property type="evidence" value="ECO:0007669"/>
    <property type="project" value="UniProtKB-SubCell"/>
</dbReference>
<dbReference type="SMART" id="SM01362">
    <property type="entry name" value="DUF663"/>
    <property type="match status" value="2"/>
</dbReference>
<keyword evidence="8" id="KW-1185">Reference proteome</keyword>
<evidence type="ECO:0000313" key="7">
    <source>
        <dbReference type="EMBL" id="RMX62003.1"/>
    </source>
</evidence>
<evidence type="ECO:0000256" key="2">
    <source>
        <dbReference type="ARBA" id="ARBA00022517"/>
    </source>
</evidence>
<comment type="subcellular location">
    <subcellularLocation>
        <location evidence="1">Nucleus</location>
        <location evidence="1">Nucleolus</location>
    </subcellularLocation>
</comment>
<dbReference type="InterPro" id="IPR039761">
    <property type="entry name" value="Bms1/Tsr1"/>
</dbReference>
<feature type="compositionally biased region" description="Basic residues" evidence="5">
    <location>
        <begin position="1"/>
        <end position="21"/>
    </location>
</feature>
<dbReference type="GO" id="GO:0005525">
    <property type="term" value="F:GTP binding"/>
    <property type="evidence" value="ECO:0007669"/>
    <property type="project" value="TreeGrafter"/>
</dbReference>
<dbReference type="VEuPathDB" id="FungiDB:DD237_007156"/>
<evidence type="ECO:0000256" key="3">
    <source>
        <dbReference type="ARBA" id="ARBA00023242"/>
    </source>
</evidence>
<keyword evidence="2" id="KW-0690">Ribosome biogenesis</keyword>
<dbReference type="VEuPathDB" id="FungiDB:DD237_003531"/>
<dbReference type="GO" id="GO:0030688">
    <property type="term" value="C:preribosome, small subunit precursor"/>
    <property type="evidence" value="ECO:0007669"/>
    <property type="project" value="TreeGrafter"/>
</dbReference>
<dbReference type="GO" id="GO:0000479">
    <property type="term" value="P:endonucleolytic cleavage of tricistronic rRNA transcript (SSU-rRNA, 5.8S rRNA, LSU-rRNA)"/>
    <property type="evidence" value="ECO:0007669"/>
    <property type="project" value="TreeGrafter"/>
</dbReference>
<feature type="domain" description="Bms1-type G" evidence="6">
    <location>
        <begin position="92"/>
        <end position="257"/>
    </location>
</feature>
<comment type="similarity">
    <text evidence="4">Belongs to the TRAFAC class translation factor GTPase superfamily. Bms1-like GTPase family. TSR1 subfamily.</text>
</comment>
<dbReference type="Pfam" id="PF04950">
    <property type="entry name" value="RIBIOP_C"/>
    <property type="match status" value="2"/>
</dbReference>
<feature type="region of interest" description="Disordered" evidence="5">
    <location>
        <begin position="1"/>
        <end position="60"/>
    </location>
</feature>